<dbReference type="InterPro" id="IPR026983">
    <property type="entry name" value="DHC"/>
</dbReference>
<evidence type="ECO:0000256" key="9">
    <source>
        <dbReference type="ARBA" id="ARBA00023069"/>
    </source>
</evidence>
<keyword evidence="10" id="KW-0505">Motor protein</keyword>
<gene>
    <name evidence="13" type="ORF">JYZ213_LOCUS40043</name>
</gene>
<evidence type="ECO:0000256" key="7">
    <source>
        <dbReference type="ARBA" id="ARBA00023017"/>
    </source>
</evidence>
<dbReference type="Proteomes" id="UP000663845">
    <property type="component" value="Unassembled WGS sequence"/>
</dbReference>
<dbReference type="PANTHER" id="PTHR22878:SF63">
    <property type="entry name" value="DYNEIN AXONEMAL HEAVY CHAIN 10"/>
    <property type="match status" value="1"/>
</dbReference>
<keyword evidence="12" id="KW-0966">Cell projection</keyword>
<comment type="similarity">
    <text evidence="2">Belongs to the dynein heavy chain family.</text>
</comment>
<dbReference type="GO" id="GO:0030286">
    <property type="term" value="C:dynein complex"/>
    <property type="evidence" value="ECO:0007669"/>
    <property type="project" value="UniProtKB-KW"/>
</dbReference>
<dbReference type="PANTHER" id="PTHR22878">
    <property type="entry name" value="DYNEIN HEAVY CHAIN 6, AXONEMAL-LIKE-RELATED"/>
    <property type="match status" value="1"/>
</dbReference>
<keyword evidence="7" id="KW-0243">Dynein</keyword>
<evidence type="ECO:0000256" key="8">
    <source>
        <dbReference type="ARBA" id="ARBA00023054"/>
    </source>
</evidence>
<dbReference type="AlphaFoldDB" id="A0A815NLP9"/>
<evidence type="ECO:0000256" key="3">
    <source>
        <dbReference type="ARBA" id="ARBA00022490"/>
    </source>
</evidence>
<dbReference type="FunFam" id="1.10.8.1220:FF:000001">
    <property type="entry name" value="Dynein axonemal heavy chain 5"/>
    <property type="match status" value="1"/>
</dbReference>
<evidence type="ECO:0000313" key="13">
    <source>
        <dbReference type="EMBL" id="CAF1439614.1"/>
    </source>
</evidence>
<evidence type="ECO:0000256" key="6">
    <source>
        <dbReference type="ARBA" id="ARBA00022840"/>
    </source>
</evidence>
<evidence type="ECO:0000256" key="11">
    <source>
        <dbReference type="ARBA" id="ARBA00023212"/>
    </source>
</evidence>
<evidence type="ECO:0000256" key="2">
    <source>
        <dbReference type="ARBA" id="ARBA00008887"/>
    </source>
</evidence>
<name>A0A815NLP9_9BILA</name>
<evidence type="ECO:0000256" key="4">
    <source>
        <dbReference type="ARBA" id="ARBA00022701"/>
    </source>
</evidence>
<keyword evidence="9" id="KW-0969">Cilium</keyword>
<keyword evidence="11" id="KW-0206">Cytoskeleton</keyword>
<dbReference type="GO" id="GO:0051959">
    <property type="term" value="F:dynein light intermediate chain binding"/>
    <property type="evidence" value="ECO:0007669"/>
    <property type="project" value="InterPro"/>
</dbReference>
<evidence type="ECO:0000256" key="1">
    <source>
        <dbReference type="ARBA" id="ARBA00004430"/>
    </source>
</evidence>
<comment type="subcellular location">
    <subcellularLocation>
        <location evidence="1">Cytoplasm</location>
        <location evidence="1">Cytoskeleton</location>
        <location evidence="1">Cilium axoneme</location>
    </subcellularLocation>
</comment>
<dbReference type="GO" id="GO:0005874">
    <property type="term" value="C:microtubule"/>
    <property type="evidence" value="ECO:0007669"/>
    <property type="project" value="UniProtKB-KW"/>
</dbReference>
<organism evidence="13 14">
    <name type="scientific">Adineta steineri</name>
    <dbReference type="NCBI Taxonomy" id="433720"/>
    <lineage>
        <taxon>Eukaryota</taxon>
        <taxon>Metazoa</taxon>
        <taxon>Spiralia</taxon>
        <taxon>Gnathifera</taxon>
        <taxon>Rotifera</taxon>
        <taxon>Eurotatoria</taxon>
        <taxon>Bdelloidea</taxon>
        <taxon>Adinetida</taxon>
        <taxon>Adinetidae</taxon>
        <taxon>Adineta</taxon>
    </lineage>
</organism>
<keyword evidence="3" id="KW-0963">Cytoplasm</keyword>
<accession>A0A815NLP9</accession>
<feature type="non-terminal residue" evidence="13">
    <location>
        <position position="1"/>
    </location>
</feature>
<dbReference type="Gene3D" id="1.10.8.1220">
    <property type="match status" value="1"/>
</dbReference>
<keyword evidence="8" id="KW-0175">Coiled coil</keyword>
<protein>
    <submittedName>
        <fullName evidence="13">Uncharacterized protein</fullName>
    </submittedName>
</protein>
<reference evidence="13" key="1">
    <citation type="submission" date="2021-02" db="EMBL/GenBank/DDBJ databases">
        <authorList>
            <person name="Nowell W R."/>
        </authorList>
    </citation>
    <scope>NUCLEOTIDE SEQUENCE</scope>
</reference>
<dbReference type="EMBL" id="CAJNOG010001397">
    <property type="protein sequence ID" value="CAF1439614.1"/>
    <property type="molecule type" value="Genomic_DNA"/>
</dbReference>
<proteinExistence type="inferred from homology"/>
<dbReference type="GO" id="GO:0045505">
    <property type="term" value="F:dynein intermediate chain binding"/>
    <property type="evidence" value="ECO:0007669"/>
    <property type="project" value="InterPro"/>
</dbReference>
<evidence type="ECO:0000256" key="5">
    <source>
        <dbReference type="ARBA" id="ARBA00022741"/>
    </source>
</evidence>
<dbReference type="GO" id="GO:0007018">
    <property type="term" value="P:microtubule-based movement"/>
    <property type="evidence" value="ECO:0007669"/>
    <property type="project" value="InterPro"/>
</dbReference>
<comment type="caution">
    <text evidence="13">The sequence shown here is derived from an EMBL/GenBank/DDBJ whole genome shotgun (WGS) entry which is preliminary data.</text>
</comment>
<dbReference type="GO" id="GO:0005930">
    <property type="term" value="C:axoneme"/>
    <property type="evidence" value="ECO:0007669"/>
    <property type="project" value="UniProtKB-SubCell"/>
</dbReference>
<evidence type="ECO:0000256" key="12">
    <source>
        <dbReference type="ARBA" id="ARBA00023273"/>
    </source>
</evidence>
<dbReference type="GO" id="GO:0005524">
    <property type="term" value="F:ATP binding"/>
    <property type="evidence" value="ECO:0007669"/>
    <property type="project" value="UniProtKB-KW"/>
</dbReference>
<evidence type="ECO:0000256" key="10">
    <source>
        <dbReference type="ARBA" id="ARBA00023175"/>
    </source>
</evidence>
<evidence type="ECO:0000313" key="14">
    <source>
        <dbReference type="Proteomes" id="UP000663845"/>
    </source>
</evidence>
<keyword evidence="5" id="KW-0547">Nucleotide-binding</keyword>
<keyword evidence="6" id="KW-0067">ATP-binding</keyword>
<sequence length="189" mass="22630">MSTINSMYQYSLNSFLSVFEYSVKSAQTNFKLEKRLQSIVNTLTYQIYCYGTIGMFEKHKLLYSFLLTIQIELDKQIITYNQIDFFLKGNLSLDKSSKPLFNWLTYETWHHCLYLSRQFPEKFQNLILNIEENPIEWKQWAEHDQLENNALPKPFDTLLNDFEKLMLIRCFSPNRIIFAINKYITKIMG</sequence>
<keyword evidence="4" id="KW-0493">Microtubule</keyword>